<protein>
    <submittedName>
        <fullName evidence="1">Calcium-binding protein</fullName>
    </submittedName>
</protein>
<feature type="non-terminal residue" evidence="1">
    <location>
        <position position="358"/>
    </location>
</feature>
<dbReference type="Pfam" id="PF00353">
    <property type="entry name" value="HemolysinCabind"/>
    <property type="match status" value="2"/>
</dbReference>
<dbReference type="PROSITE" id="PS00330">
    <property type="entry name" value="HEMOLYSIN_CALCIUM"/>
    <property type="match status" value="1"/>
</dbReference>
<dbReference type="InterPro" id="IPR011049">
    <property type="entry name" value="Serralysin-like_metalloprot_C"/>
</dbReference>
<gene>
    <name evidence="1" type="ORF">ACFQ2T_00005</name>
</gene>
<sequence>MNLQYSGVDSIALSNFSSALSTNAQSHYTLFAIIDIEYMAFSDWNATNTYASGNEYNTGYQYTLTGNHFIDDTPLLTVKSINLTSLHSNENFLISSPGVTVNYNTGGITGGINKFEYTNFTTGVSYSILGSFGISADGSALRAGTITAISFSSNTVDSYTIKGSLTTDLNGIITGGTLNEITLIDSSENTLKASGFTISWAQYQSLTIAHSSLSDLLNYINSESNLAGNDNILGGNQADNLYSGAGNDIIDGGLGADLMRGGKGNDTYIVDNIGDVVTELENEGIDLVKANATHTLSANVENLTLTDGSVNGGSATINGTGNTLANTITGNAGDNILDGGAGIDKLIGGLGDDIYKVD</sequence>
<organism evidence="1 2">
    <name type="scientific">Methylophilus flavus</name>
    <dbReference type="NCBI Taxonomy" id="640084"/>
    <lineage>
        <taxon>Bacteria</taxon>
        <taxon>Pseudomonadati</taxon>
        <taxon>Pseudomonadota</taxon>
        <taxon>Betaproteobacteria</taxon>
        <taxon>Nitrosomonadales</taxon>
        <taxon>Methylophilaceae</taxon>
        <taxon>Methylophilus</taxon>
    </lineage>
</organism>
<dbReference type="Gene3D" id="2.150.10.10">
    <property type="entry name" value="Serralysin-like metalloprotease, C-terminal"/>
    <property type="match status" value="2"/>
</dbReference>
<evidence type="ECO:0000313" key="1">
    <source>
        <dbReference type="EMBL" id="MFD1120872.1"/>
    </source>
</evidence>
<keyword evidence="2" id="KW-1185">Reference proteome</keyword>
<dbReference type="Proteomes" id="UP001597206">
    <property type="component" value="Unassembled WGS sequence"/>
</dbReference>
<proteinExistence type="predicted"/>
<dbReference type="EMBL" id="JBHTLN010000001">
    <property type="protein sequence ID" value="MFD1120872.1"/>
    <property type="molecule type" value="Genomic_DNA"/>
</dbReference>
<dbReference type="SUPFAM" id="SSF51120">
    <property type="entry name" value="beta-Roll"/>
    <property type="match status" value="2"/>
</dbReference>
<dbReference type="RefSeq" id="WP_379028759.1">
    <property type="nucleotide sequence ID" value="NZ_JBHTLN010000001.1"/>
</dbReference>
<dbReference type="InterPro" id="IPR001343">
    <property type="entry name" value="Hemolysn_Ca-bd"/>
</dbReference>
<dbReference type="InterPro" id="IPR018511">
    <property type="entry name" value="Hemolysin-typ_Ca-bd_CS"/>
</dbReference>
<comment type="caution">
    <text evidence="1">The sequence shown here is derived from an EMBL/GenBank/DDBJ whole genome shotgun (WGS) entry which is preliminary data.</text>
</comment>
<accession>A0ABW3P9T2</accession>
<reference evidence="2" key="1">
    <citation type="journal article" date="2019" name="Int. J. Syst. Evol. Microbiol.">
        <title>The Global Catalogue of Microorganisms (GCM) 10K type strain sequencing project: providing services to taxonomists for standard genome sequencing and annotation.</title>
        <authorList>
            <consortium name="The Broad Institute Genomics Platform"/>
            <consortium name="The Broad Institute Genome Sequencing Center for Infectious Disease"/>
            <person name="Wu L."/>
            <person name="Ma J."/>
        </authorList>
    </citation>
    <scope>NUCLEOTIDE SEQUENCE [LARGE SCALE GENOMIC DNA]</scope>
    <source>
        <strain evidence="2">CCUG 58411</strain>
    </source>
</reference>
<evidence type="ECO:0000313" key="2">
    <source>
        <dbReference type="Proteomes" id="UP001597206"/>
    </source>
</evidence>
<dbReference type="PRINTS" id="PR00313">
    <property type="entry name" value="CABNDNGRPT"/>
</dbReference>
<name>A0ABW3P9T2_9PROT</name>